<dbReference type="OrthoDB" id="6740409at2759"/>
<name>A0A8J2JAE2_9HEXA</name>
<dbReference type="Proteomes" id="UP000708208">
    <property type="component" value="Unassembled WGS sequence"/>
</dbReference>
<dbReference type="EMBL" id="CAJVCH010034448">
    <property type="protein sequence ID" value="CAG7715070.1"/>
    <property type="molecule type" value="Genomic_DNA"/>
</dbReference>
<accession>A0A8J2JAE2</accession>
<evidence type="ECO:0000313" key="2">
    <source>
        <dbReference type="Proteomes" id="UP000708208"/>
    </source>
</evidence>
<proteinExistence type="predicted"/>
<sequence>MERKSRKPTCRHDILPTSLVDLVIPDSLKITLIVDQFVLHDSGAGPQRLLVFSTARDMEVFAENRD</sequence>
<organism evidence="1 2">
    <name type="scientific">Allacma fusca</name>
    <dbReference type="NCBI Taxonomy" id="39272"/>
    <lineage>
        <taxon>Eukaryota</taxon>
        <taxon>Metazoa</taxon>
        <taxon>Ecdysozoa</taxon>
        <taxon>Arthropoda</taxon>
        <taxon>Hexapoda</taxon>
        <taxon>Collembola</taxon>
        <taxon>Symphypleona</taxon>
        <taxon>Sminthuridae</taxon>
        <taxon>Allacma</taxon>
    </lineage>
</organism>
<gene>
    <name evidence="1" type="ORF">AFUS01_LOCUS5395</name>
</gene>
<feature type="non-terminal residue" evidence="1">
    <location>
        <position position="66"/>
    </location>
</feature>
<keyword evidence="2" id="KW-1185">Reference proteome</keyword>
<protein>
    <submittedName>
        <fullName evidence="1">Uncharacterized protein</fullName>
    </submittedName>
</protein>
<comment type="caution">
    <text evidence="1">The sequence shown here is derived from an EMBL/GenBank/DDBJ whole genome shotgun (WGS) entry which is preliminary data.</text>
</comment>
<dbReference type="AlphaFoldDB" id="A0A8J2JAE2"/>
<reference evidence="1" key="1">
    <citation type="submission" date="2021-06" db="EMBL/GenBank/DDBJ databases">
        <authorList>
            <person name="Hodson N. C."/>
            <person name="Mongue J. A."/>
            <person name="Jaron S. K."/>
        </authorList>
    </citation>
    <scope>NUCLEOTIDE SEQUENCE</scope>
</reference>
<evidence type="ECO:0000313" key="1">
    <source>
        <dbReference type="EMBL" id="CAG7715070.1"/>
    </source>
</evidence>